<evidence type="ECO:0000313" key="1">
    <source>
        <dbReference type="EMBL" id="KAJ7636774.1"/>
    </source>
</evidence>
<comment type="caution">
    <text evidence="1">The sequence shown here is derived from an EMBL/GenBank/DDBJ whole genome shotgun (WGS) entry which is preliminary data.</text>
</comment>
<dbReference type="Gene3D" id="3.80.10.10">
    <property type="entry name" value="Ribonuclease Inhibitor"/>
    <property type="match status" value="1"/>
</dbReference>
<organism evidence="1 2">
    <name type="scientific">Roridomyces roridus</name>
    <dbReference type="NCBI Taxonomy" id="1738132"/>
    <lineage>
        <taxon>Eukaryota</taxon>
        <taxon>Fungi</taxon>
        <taxon>Dikarya</taxon>
        <taxon>Basidiomycota</taxon>
        <taxon>Agaricomycotina</taxon>
        <taxon>Agaricomycetes</taxon>
        <taxon>Agaricomycetidae</taxon>
        <taxon>Agaricales</taxon>
        <taxon>Marasmiineae</taxon>
        <taxon>Mycenaceae</taxon>
        <taxon>Roridomyces</taxon>
    </lineage>
</organism>
<dbReference type="SUPFAM" id="SSF52047">
    <property type="entry name" value="RNI-like"/>
    <property type="match status" value="1"/>
</dbReference>
<accession>A0AAD7C3I3</accession>
<dbReference type="AlphaFoldDB" id="A0AAD7C3I3"/>
<protein>
    <recommendedName>
        <fullName evidence="3">F-box domain-containing protein</fullName>
    </recommendedName>
</protein>
<evidence type="ECO:0008006" key="3">
    <source>
        <dbReference type="Google" id="ProtNLM"/>
    </source>
</evidence>
<dbReference type="InterPro" id="IPR032675">
    <property type="entry name" value="LRR_dom_sf"/>
</dbReference>
<dbReference type="Proteomes" id="UP001221142">
    <property type="component" value="Unassembled WGS sequence"/>
</dbReference>
<proteinExistence type="predicted"/>
<gene>
    <name evidence="1" type="ORF">FB45DRAFT_907310</name>
</gene>
<sequence length="362" mass="41181">MITTTSLPALPAELWMLIHRVALPDIAPSYDLASTNPLAAGDMKEYLQAVCHLVQVCRSWNALAHHLLYENVWVNGHFDSLAAAVAQPETARLVRRIRLSTTRLDHNDVILRLCRQVALIVHPGFKNRARPFDTAAQPSMENMRALHWVQTEDMQYRWYILNRLLEASPNLSHLSLSTTTCCFTHCDMLFVPTLPNLTSLSLSHIRSFYVQPFFARGNEHLPRLTSLAIASHHIKTGDVTPFPSLRTLKLLPEPATDEVPFSAIFELFPNLCELQYDVRSRIDYSDFRKPEGLECVRLCSPIKGLCHFADAHFRLFMGPAFSALRRVVLDASNWDLEWLRGNCPEYRVLGDELRRRGGGIVN</sequence>
<name>A0AAD7C3I3_9AGAR</name>
<keyword evidence="2" id="KW-1185">Reference proteome</keyword>
<dbReference type="EMBL" id="JARKIF010000006">
    <property type="protein sequence ID" value="KAJ7636774.1"/>
    <property type="molecule type" value="Genomic_DNA"/>
</dbReference>
<reference evidence="1" key="1">
    <citation type="submission" date="2023-03" db="EMBL/GenBank/DDBJ databases">
        <title>Massive genome expansion in bonnet fungi (Mycena s.s.) driven by repeated elements and novel gene families across ecological guilds.</title>
        <authorList>
            <consortium name="Lawrence Berkeley National Laboratory"/>
            <person name="Harder C.B."/>
            <person name="Miyauchi S."/>
            <person name="Viragh M."/>
            <person name="Kuo A."/>
            <person name="Thoen E."/>
            <person name="Andreopoulos B."/>
            <person name="Lu D."/>
            <person name="Skrede I."/>
            <person name="Drula E."/>
            <person name="Henrissat B."/>
            <person name="Morin E."/>
            <person name="Kohler A."/>
            <person name="Barry K."/>
            <person name="LaButti K."/>
            <person name="Morin E."/>
            <person name="Salamov A."/>
            <person name="Lipzen A."/>
            <person name="Mereny Z."/>
            <person name="Hegedus B."/>
            <person name="Baldrian P."/>
            <person name="Stursova M."/>
            <person name="Weitz H."/>
            <person name="Taylor A."/>
            <person name="Grigoriev I.V."/>
            <person name="Nagy L.G."/>
            <person name="Martin F."/>
            <person name="Kauserud H."/>
        </authorList>
    </citation>
    <scope>NUCLEOTIDE SEQUENCE</scope>
    <source>
        <strain evidence="1">9284</strain>
    </source>
</reference>
<feature type="non-terminal residue" evidence="1">
    <location>
        <position position="1"/>
    </location>
</feature>
<evidence type="ECO:0000313" key="2">
    <source>
        <dbReference type="Proteomes" id="UP001221142"/>
    </source>
</evidence>